<comment type="caution">
    <text evidence="1">The sequence shown here is derived from an EMBL/GenBank/DDBJ whole genome shotgun (WGS) entry which is preliminary data.</text>
</comment>
<gene>
    <name evidence="1" type="ORF">EFD62_14225</name>
</gene>
<evidence type="ECO:0000313" key="2">
    <source>
        <dbReference type="Proteomes" id="UP000289166"/>
    </source>
</evidence>
<keyword evidence="2" id="KW-1185">Reference proteome</keyword>
<organism evidence="1 2">
    <name type="scientific">Acetivibrio mesophilus</name>
    <dbReference type="NCBI Taxonomy" id="2487273"/>
    <lineage>
        <taxon>Bacteria</taxon>
        <taxon>Bacillati</taxon>
        <taxon>Bacillota</taxon>
        <taxon>Clostridia</taxon>
        <taxon>Eubacteriales</taxon>
        <taxon>Oscillospiraceae</taxon>
        <taxon>Acetivibrio</taxon>
    </lineage>
</organism>
<accession>A0A4Q0I1G5</accession>
<reference evidence="2" key="1">
    <citation type="submission" date="2018-11" db="EMBL/GenBank/DDBJ databases">
        <title>Genome sequencing of a novel mesophilic and cellulolytic organism within the genus Hungateiclostridium.</title>
        <authorList>
            <person name="Rettenmaier R."/>
            <person name="Liebl W."/>
            <person name="Zverlov V."/>
        </authorList>
    </citation>
    <scope>NUCLEOTIDE SEQUENCE [LARGE SCALE GENOMIC DNA]</scope>
    <source>
        <strain evidence="2">N2K1</strain>
    </source>
</reference>
<dbReference type="EMBL" id="RLII01000025">
    <property type="protein sequence ID" value="RXE58090.1"/>
    <property type="molecule type" value="Genomic_DNA"/>
</dbReference>
<name>A0A4Q0I1G5_9FIRM</name>
<dbReference type="RefSeq" id="WP_069193098.1">
    <property type="nucleotide sequence ID" value="NZ_RLII01000025.1"/>
</dbReference>
<evidence type="ECO:0000313" key="1">
    <source>
        <dbReference type="EMBL" id="RXE58090.1"/>
    </source>
</evidence>
<protein>
    <recommendedName>
        <fullName evidence="3">Transposase</fullName>
    </recommendedName>
</protein>
<evidence type="ECO:0008006" key="3">
    <source>
        <dbReference type="Google" id="ProtNLM"/>
    </source>
</evidence>
<dbReference type="OrthoDB" id="9808061at2"/>
<dbReference type="Proteomes" id="UP000289166">
    <property type="component" value="Unassembled WGS sequence"/>
</dbReference>
<proteinExistence type="predicted"/>
<dbReference type="AlphaFoldDB" id="A0A4Q0I1G5"/>
<dbReference type="NCBIfam" id="NF047593">
    <property type="entry name" value="IS66_ISAeme5_TnpA"/>
    <property type="match status" value="1"/>
</dbReference>
<sequence length="125" mass="14662">MNAQEVKLQYHLSKWRPIVEKCRTSGMTVKAWCKENNVSEQQFFYWQRRLREEICTSIQNPEKEHKEHQPTIFAPIPIGNHHKEALLSASLIPDLVINIGDYRLEITNQTSTELLEAVLKVIRHV</sequence>